<dbReference type="PANTHER" id="PTHR12400">
    <property type="entry name" value="INOSITOL POLYPHOSPHATE KINASE"/>
    <property type="match status" value="1"/>
</dbReference>
<dbReference type="PANTHER" id="PTHR12400:SF21">
    <property type="entry name" value="KINASE"/>
    <property type="match status" value="1"/>
</dbReference>
<dbReference type="Gene3D" id="3.30.470.160">
    <property type="entry name" value="Inositol polyphosphate kinase"/>
    <property type="match status" value="1"/>
</dbReference>
<dbReference type="AlphaFoldDB" id="A0A6A4VAU5"/>
<dbReference type="SUPFAM" id="SSF56104">
    <property type="entry name" value="SAICAR synthase-like"/>
    <property type="match status" value="1"/>
</dbReference>
<organism evidence="5 6">
    <name type="scientific">Amphibalanus amphitrite</name>
    <name type="common">Striped barnacle</name>
    <name type="synonym">Balanus amphitrite</name>
    <dbReference type="NCBI Taxonomy" id="1232801"/>
    <lineage>
        <taxon>Eukaryota</taxon>
        <taxon>Metazoa</taxon>
        <taxon>Ecdysozoa</taxon>
        <taxon>Arthropoda</taxon>
        <taxon>Crustacea</taxon>
        <taxon>Multicrustacea</taxon>
        <taxon>Cirripedia</taxon>
        <taxon>Thoracica</taxon>
        <taxon>Thoracicalcarea</taxon>
        <taxon>Balanomorpha</taxon>
        <taxon>Balanoidea</taxon>
        <taxon>Balanidae</taxon>
        <taxon>Amphibalaninae</taxon>
        <taxon>Amphibalanus</taxon>
    </lineage>
</organism>
<dbReference type="OrthoDB" id="2573163at2759"/>
<dbReference type="InterPro" id="IPR005522">
    <property type="entry name" value="IPK"/>
</dbReference>
<name>A0A6A4VAU5_AMPAM</name>
<dbReference type="EMBL" id="VIIS01001863">
    <property type="protein sequence ID" value="KAF0291636.1"/>
    <property type="molecule type" value="Genomic_DNA"/>
</dbReference>
<evidence type="ECO:0000256" key="1">
    <source>
        <dbReference type="ARBA" id="ARBA00007374"/>
    </source>
</evidence>
<evidence type="ECO:0000256" key="2">
    <source>
        <dbReference type="ARBA" id="ARBA00022679"/>
    </source>
</evidence>
<dbReference type="GO" id="GO:0005634">
    <property type="term" value="C:nucleus"/>
    <property type="evidence" value="ECO:0007669"/>
    <property type="project" value="TreeGrafter"/>
</dbReference>
<dbReference type="GO" id="GO:0032958">
    <property type="term" value="P:inositol phosphate biosynthetic process"/>
    <property type="evidence" value="ECO:0007669"/>
    <property type="project" value="InterPro"/>
</dbReference>
<dbReference type="EC" id="2.7.-.-" evidence="4"/>
<dbReference type="GO" id="GO:0000828">
    <property type="term" value="F:inositol hexakisphosphate kinase activity"/>
    <property type="evidence" value="ECO:0007669"/>
    <property type="project" value="TreeGrafter"/>
</dbReference>
<gene>
    <name evidence="5" type="primary">Ip6k1_0</name>
    <name evidence="5" type="ORF">FJT64_010280</name>
</gene>
<dbReference type="GO" id="GO:0005737">
    <property type="term" value="C:cytoplasm"/>
    <property type="evidence" value="ECO:0007669"/>
    <property type="project" value="TreeGrafter"/>
</dbReference>
<sequence length="193" mass="22332">MKASRLGTEFREYILLENLTHKYQYPCVLDLKMGTRQYADDDSAAKQQRKKAKVYQVNLSRFICRNKYYGRKLTVDGFKQALCQFIHNGTTLRTDLLPAMIARLSELRSVLQRQHSFRFFTSSLLVIYDGQEAMHDQPERSARGDVDVRMIDFAHATHQNFDDPVQHSGPDQGFIFGVESLISMLKTVLQEYG</sequence>
<dbReference type="GO" id="GO:0046854">
    <property type="term" value="P:phosphatidylinositol phosphate biosynthetic process"/>
    <property type="evidence" value="ECO:0007669"/>
    <property type="project" value="TreeGrafter"/>
</dbReference>
<dbReference type="InterPro" id="IPR038286">
    <property type="entry name" value="IPK_sf"/>
</dbReference>
<protein>
    <recommendedName>
        <fullName evidence="4">Kinase</fullName>
        <ecNumber evidence="4">2.7.-.-</ecNumber>
    </recommendedName>
</protein>
<keyword evidence="2 4" id="KW-0808">Transferase</keyword>
<evidence type="ECO:0000313" key="6">
    <source>
        <dbReference type="Proteomes" id="UP000440578"/>
    </source>
</evidence>
<evidence type="ECO:0000313" key="5">
    <source>
        <dbReference type="EMBL" id="KAF0291636.1"/>
    </source>
</evidence>
<dbReference type="Proteomes" id="UP000440578">
    <property type="component" value="Unassembled WGS sequence"/>
</dbReference>
<evidence type="ECO:0000256" key="3">
    <source>
        <dbReference type="ARBA" id="ARBA00022777"/>
    </source>
</evidence>
<keyword evidence="3 4" id="KW-0418">Kinase</keyword>
<keyword evidence="6" id="KW-1185">Reference proteome</keyword>
<reference evidence="5 6" key="1">
    <citation type="submission" date="2019-07" db="EMBL/GenBank/DDBJ databases">
        <title>Draft genome assembly of a fouling barnacle, Amphibalanus amphitrite (Darwin, 1854): The first reference genome for Thecostraca.</title>
        <authorList>
            <person name="Kim W."/>
        </authorList>
    </citation>
    <scope>NUCLEOTIDE SEQUENCE [LARGE SCALE GENOMIC DNA]</scope>
    <source>
        <strain evidence="5">SNU_AA5</strain>
        <tissue evidence="5">Soma without cirri and trophi</tissue>
    </source>
</reference>
<comment type="similarity">
    <text evidence="1 4">Belongs to the inositol phosphokinase (IPK) family.</text>
</comment>
<evidence type="ECO:0000256" key="4">
    <source>
        <dbReference type="RuleBase" id="RU363090"/>
    </source>
</evidence>
<accession>A0A6A4VAU5</accession>
<comment type="caution">
    <text evidence="5">The sequence shown here is derived from an EMBL/GenBank/DDBJ whole genome shotgun (WGS) entry which is preliminary data.</text>
</comment>
<proteinExistence type="inferred from homology"/>
<dbReference type="Pfam" id="PF03770">
    <property type="entry name" value="IPK"/>
    <property type="match status" value="1"/>
</dbReference>